<dbReference type="Gene3D" id="3.10.450.620">
    <property type="entry name" value="JHP933, nucleotidyltransferase-like core domain"/>
    <property type="match status" value="1"/>
</dbReference>
<dbReference type="KEGG" id="ysi:BF17_12235"/>
<sequence length="305" mass="34341">MDKQSPYYRQVALLLSALPVVASERCFALKGGTAINLFVRDFPRLSVDIDLAYILLESRDVALPNVRAALTRIAEILQQQAGISAVLQTNNPDEMRIVVSSQEAQIKIEVSPVARGTLYPPEERDVVESVEDEFGFAAIQVVSLADLYGGKLCAALDRQHPRDFYDVKMLLETQGIDRQIFNGFITYLLGHPRPVSEVLNPRWKDISELYANEFNGMTFDAVSLEELNAIPNLMVTALKAQFTQQDYDFLMSFKSGQPDWSLAPEDQIQHLPAVKWKLQNIGRIPKDKHIQALAKLEAVLAEWIR</sequence>
<evidence type="ECO:0000313" key="3">
    <source>
        <dbReference type="Proteomes" id="UP000019439"/>
    </source>
</evidence>
<dbReference type="Pfam" id="PF08843">
    <property type="entry name" value="AbiEii"/>
    <property type="match status" value="1"/>
</dbReference>
<reference evidence="1 3" key="1">
    <citation type="journal article" date="2014" name="Genome Announc.">
        <title>Genome Sequence of Yersinia similis Y228T, a Member of the Yersinia pseudotuberculosis Complex.</title>
        <authorList>
            <person name="Sprague L.D."/>
            <person name="Neubauer H."/>
        </authorList>
    </citation>
    <scope>NUCLEOTIDE SEQUENCE [LARGE SCALE GENOMIC DNA]</scope>
    <source>
        <strain evidence="1 3">228</strain>
    </source>
</reference>
<evidence type="ECO:0000313" key="1">
    <source>
        <dbReference type="EMBL" id="AHK19994.1"/>
    </source>
</evidence>
<protein>
    <submittedName>
        <fullName evidence="2">Nucleotidyl transferase of uncharacterized function (DUF1814)</fullName>
    </submittedName>
</protein>
<accession>A0A0T9RSP4</accession>
<proteinExistence type="predicted"/>
<gene>
    <name evidence="1" type="ORF">BF17_12235</name>
    <name evidence="2" type="ORF">ERS008667_04405</name>
</gene>
<dbReference type="Proteomes" id="UP000019439">
    <property type="component" value="Chromosome"/>
</dbReference>
<dbReference type="PATRIC" id="fig|367190.3.peg.2375"/>
<reference evidence="2 4" key="2">
    <citation type="submission" date="2015-03" db="EMBL/GenBank/DDBJ databases">
        <authorList>
            <person name="Murphy D."/>
        </authorList>
    </citation>
    <scope>NUCLEOTIDE SEQUENCE [LARGE SCALE GENOMIC DNA]</scope>
    <source>
        <strain evidence="2 4">Y233</strain>
    </source>
</reference>
<dbReference type="GO" id="GO:0016740">
    <property type="term" value="F:transferase activity"/>
    <property type="evidence" value="ECO:0007669"/>
    <property type="project" value="UniProtKB-KW"/>
</dbReference>
<evidence type="ECO:0000313" key="4">
    <source>
        <dbReference type="Proteomes" id="UP000038204"/>
    </source>
</evidence>
<dbReference type="Proteomes" id="UP000038204">
    <property type="component" value="Unassembled WGS sequence"/>
</dbReference>
<name>A0A0T9RSP4_9GAMM</name>
<dbReference type="EMBL" id="CP007230">
    <property type="protein sequence ID" value="AHK19994.1"/>
    <property type="molecule type" value="Genomic_DNA"/>
</dbReference>
<dbReference type="InterPro" id="IPR014942">
    <property type="entry name" value="AbiEii"/>
</dbReference>
<dbReference type="RefSeq" id="WP_025382679.1">
    <property type="nucleotide sequence ID" value="NZ_CABIHS010000180.1"/>
</dbReference>
<organism evidence="2 4">
    <name type="scientific">Yersinia similis</name>
    <dbReference type="NCBI Taxonomy" id="367190"/>
    <lineage>
        <taxon>Bacteria</taxon>
        <taxon>Pseudomonadati</taxon>
        <taxon>Pseudomonadota</taxon>
        <taxon>Gammaproteobacteria</taxon>
        <taxon>Enterobacterales</taxon>
        <taxon>Yersiniaceae</taxon>
        <taxon>Yersinia</taxon>
    </lineage>
</organism>
<dbReference type="GeneID" id="96664283"/>
<dbReference type="EMBL" id="CQBK01000090">
    <property type="protein sequence ID" value="CNI81913.1"/>
    <property type="molecule type" value="Genomic_DNA"/>
</dbReference>
<evidence type="ECO:0000313" key="2">
    <source>
        <dbReference type="EMBL" id="CNI81913.1"/>
    </source>
</evidence>
<keyword evidence="2" id="KW-0808">Transferase</keyword>
<keyword evidence="3" id="KW-1185">Reference proteome</keyword>
<dbReference type="AlphaFoldDB" id="A0A0T9RSP4"/>